<sequence>MGVERGNGTDTPTETGDESGVSERAGAPPPDNPGSPGQPSRLESRARAHEAQARGEDKDPPGGEREDEPRAATGTRESSRDRDAGSGAGGSESGRVERPAGRERSSWEVPGSPGPPSRLEGRAPARETQPRGAGRDTAATAGQGRDVTQAGGQARGGATDRAAGSGEGEAGGGRVEARGWPYRDMPGQPGQPSRLASLARAREDAARGTTPESGTGGRSEEPGRRTDVAQIQAEDGGGTGARVTGGAAGGGREGASGSERDGVTGGQVETPGRETDVGDLQEEDATRDGGATGEPGQVAAGGRVAEGERSRAVEDEPFAGQDMAESDTADPLDEAGPTRPDRVAPAADRQETRPDTASGEPGQPADRTARPTAAAERSTSAPDGTTGDTPSPPDDQDTAADEKTGGSRDVRVDSDAPDADRGGKAEGDGGDPEPTETGETDPADAANPILTDVRLDDDGRVRIEPRYGREQAAEAAPARTETRDPAGLPTREQLDPAGAQAEPGRGELQDPSDDPADRDPRDRDPERTTRRKNFVLESISRSGDIEKVVNKAAERTSANMDRKPPTGQPSTVRDTSQSTDPANPPVKVGSVTFGFLGVAIVATQAARWTAGKVRELRGRRHAGD</sequence>
<feature type="compositionally biased region" description="Low complexity" evidence="1">
    <location>
        <begin position="131"/>
        <end position="164"/>
    </location>
</feature>
<feature type="compositionally biased region" description="Basic and acidic residues" evidence="1">
    <location>
        <begin position="305"/>
        <end position="314"/>
    </location>
</feature>
<name>A0ABP8BWA7_9ACTN</name>
<dbReference type="Proteomes" id="UP001501710">
    <property type="component" value="Unassembled WGS sequence"/>
</dbReference>
<feature type="region of interest" description="Disordered" evidence="1">
    <location>
        <begin position="1"/>
        <end position="587"/>
    </location>
</feature>
<reference evidence="3" key="1">
    <citation type="journal article" date="2019" name="Int. J. Syst. Evol. Microbiol.">
        <title>The Global Catalogue of Microorganisms (GCM) 10K type strain sequencing project: providing services to taxonomists for standard genome sequencing and annotation.</title>
        <authorList>
            <consortium name="The Broad Institute Genomics Platform"/>
            <consortium name="The Broad Institute Genome Sequencing Center for Infectious Disease"/>
            <person name="Wu L."/>
            <person name="Ma J."/>
        </authorList>
    </citation>
    <scope>NUCLEOTIDE SEQUENCE [LARGE SCALE GENOMIC DNA]</scope>
    <source>
        <strain evidence="3">JCM 17440</strain>
    </source>
</reference>
<feature type="compositionally biased region" description="Basic and acidic residues" evidence="1">
    <location>
        <begin position="515"/>
        <end position="528"/>
    </location>
</feature>
<feature type="compositionally biased region" description="Basic and acidic residues" evidence="1">
    <location>
        <begin position="119"/>
        <end position="129"/>
    </location>
</feature>
<comment type="caution">
    <text evidence="2">The sequence shown here is derived from an EMBL/GenBank/DDBJ whole genome shotgun (WGS) entry which is preliminary data.</text>
</comment>
<evidence type="ECO:0000313" key="2">
    <source>
        <dbReference type="EMBL" id="GAA4227824.1"/>
    </source>
</evidence>
<feature type="compositionally biased region" description="Acidic residues" evidence="1">
    <location>
        <begin position="428"/>
        <end position="442"/>
    </location>
</feature>
<accession>A0ABP8BWA7</accession>
<feature type="compositionally biased region" description="Basic and acidic residues" evidence="1">
    <location>
        <begin position="94"/>
        <end position="106"/>
    </location>
</feature>
<dbReference type="EMBL" id="BAABAS010000004">
    <property type="protein sequence ID" value="GAA4227824.1"/>
    <property type="molecule type" value="Genomic_DNA"/>
</dbReference>
<feature type="compositionally biased region" description="Basic and acidic residues" evidence="1">
    <location>
        <begin position="453"/>
        <end position="472"/>
    </location>
</feature>
<evidence type="ECO:0000313" key="3">
    <source>
        <dbReference type="Proteomes" id="UP001501710"/>
    </source>
</evidence>
<proteinExistence type="predicted"/>
<feature type="compositionally biased region" description="Basic and acidic residues" evidence="1">
    <location>
        <begin position="42"/>
        <end position="70"/>
    </location>
</feature>
<feature type="compositionally biased region" description="Basic and acidic residues" evidence="1">
    <location>
        <begin position="218"/>
        <end position="227"/>
    </location>
</feature>
<keyword evidence="3" id="KW-1185">Reference proteome</keyword>
<evidence type="ECO:0000256" key="1">
    <source>
        <dbReference type="SAM" id="MobiDB-lite"/>
    </source>
</evidence>
<feature type="compositionally biased region" description="Low complexity" evidence="1">
    <location>
        <begin position="364"/>
        <end position="389"/>
    </location>
</feature>
<gene>
    <name evidence="2" type="ORF">GCM10022254_16450</name>
</gene>
<feature type="compositionally biased region" description="Basic and acidic residues" evidence="1">
    <location>
        <begin position="543"/>
        <end position="564"/>
    </location>
</feature>
<organism evidence="2 3">
    <name type="scientific">Actinomadura meridiana</name>
    <dbReference type="NCBI Taxonomy" id="559626"/>
    <lineage>
        <taxon>Bacteria</taxon>
        <taxon>Bacillati</taxon>
        <taxon>Actinomycetota</taxon>
        <taxon>Actinomycetes</taxon>
        <taxon>Streptosporangiales</taxon>
        <taxon>Thermomonosporaceae</taxon>
        <taxon>Actinomadura</taxon>
    </lineage>
</organism>
<protein>
    <submittedName>
        <fullName evidence="2">Uncharacterized protein</fullName>
    </submittedName>
</protein>
<feature type="compositionally biased region" description="Polar residues" evidence="1">
    <location>
        <begin position="568"/>
        <end position="581"/>
    </location>
</feature>
<feature type="compositionally biased region" description="Acidic residues" evidence="1">
    <location>
        <begin position="324"/>
        <end position="333"/>
    </location>
</feature>
<feature type="compositionally biased region" description="Basic and acidic residues" evidence="1">
    <location>
        <begin position="400"/>
        <end position="427"/>
    </location>
</feature>
<feature type="compositionally biased region" description="Gly residues" evidence="1">
    <location>
        <begin position="165"/>
        <end position="174"/>
    </location>
</feature>